<evidence type="ECO:0000256" key="6">
    <source>
        <dbReference type="ARBA" id="ARBA00055283"/>
    </source>
</evidence>
<dbReference type="Pfam" id="PF00566">
    <property type="entry name" value="RabGAP-TBC"/>
    <property type="match status" value="1"/>
</dbReference>
<evidence type="ECO:0000256" key="4">
    <source>
        <dbReference type="ARBA" id="ARBA00022553"/>
    </source>
</evidence>
<dbReference type="GO" id="GO:0005737">
    <property type="term" value="C:cytoplasm"/>
    <property type="evidence" value="ECO:0007669"/>
    <property type="project" value="UniProtKB-SubCell"/>
</dbReference>
<dbReference type="PANTHER" id="PTHR22957:SF645">
    <property type="entry name" value="LD27216P"/>
    <property type="match status" value="1"/>
</dbReference>
<keyword evidence="3" id="KW-0963">Cytoplasm</keyword>
<evidence type="ECO:0000256" key="2">
    <source>
        <dbReference type="ARBA" id="ARBA00022468"/>
    </source>
</evidence>
<accession>A7RF48</accession>
<dbReference type="FunFam" id="1.10.472.80:FF:000005">
    <property type="entry name" value="TBC1 domain family member 15"/>
    <property type="match status" value="1"/>
</dbReference>
<dbReference type="SUPFAM" id="SSF47923">
    <property type="entry name" value="Ypt/Rab-GAP domain of gyp1p"/>
    <property type="match status" value="2"/>
</dbReference>
<evidence type="ECO:0000256" key="7">
    <source>
        <dbReference type="ARBA" id="ARBA00065268"/>
    </source>
</evidence>
<feature type="non-terminal residue" evidence="11">
    <location>
        <position position="491"/>
    </location>
</feature>
<comment type="function">
    <text evidence="6">Acts as a GTPase activating protein for RAB7A. Does not act on RAB4, RAB5 or RAB6.</text>
</comment>
<evidence type="ECO:0000256" key="8">
    <source>
        <dbReference type="ARBA" id="ARBA00067480"/>
    </source>
</evidence>
<gene>
    <name evidence="11" type="ORF">NEMVEDRAFT_v1g30840</name>
</gene>
<dbReference type="Proteomes" id="UP000001593">
    <property type="component" value="Unassembled WGS sequence"/>
</dbReference>
<dbReference type="AlphaFoldDB" id="A7RF48"/>
<feature type="domain" description="Rab-GAP TBC" evidence="10">
    <location>
        <begin position="196"/>
        <end position="408"/>
    </location>
</feature>
<dbReference type="EMBL" id="DS469507">
    <property type="protein sequence ID" value="EDO50033.1"/>
    <property type="molecule type" value="Genomic_DNA"/>
</dbReference>
<evidence type="ECO:0000256" key="5">
    <source>
        <dbReference type="ARBA" id="ARBA00022990"/>
    </source>
</evidence>
<evidence type="ECO:0000256" key="3">
    <source>
        <dbReference type="ARBA" id="ARBA00022490"/>
    </source>
</evidence>
<dbReference type="PROSITE" id="PS50086">
    <property type="entry name" value="TBC_RABGAP"/>
    <property type="match status" value="1"/>
</dbReference>
<evidence type="ECO:0000259" key="10">
    <source>
        <dbReference type="PROSITE" id="PS50086"/>
    </source>
</evidence>
<dbReference type="InterPro" id="IPR035969">
    <property type="entry name" value="Rab-GAP_TBC_sf"/>
</dbReference>
<dbReference type="STRING" id="45351.A7RF48"/>
<sequence length="491" mass="57685">FNTRELNSIRRSDPKLAWSYVVFMLKDSTTLPALHFHSGGIQAMIRTLQRYIWLTRSANNHKLFVVDEEHKALRKSLDELQIFQEGPPPASYLSRFVNNAYYDGMDALSKVTRYFRDTMDIIQATGIEQDDLALPPPAAHYKKDAEFEDLGARDLGEAPQVSREEPLSEDEWRTMLDKSGRVINIKKLHERIFRGGISPSLRGDVWRFLLGYYKYGCTFESRKTLCRAKEDEYQTMKMQWQTISAKQEKRFAEFRERKQLVDKDVTRTDRTHPYYVEKETENDNVRKLYDVLMTYCMYNFDLGYVQGMSDLLSPVLFLVENEVDAFWCFVGLMEKMAHNFDENQEGMKMQLHQLGVLLKFVDPGFYTYLEKHDSGNLYFCFRWLLICFKREFSFDDIMTLWEAFWTQNLSPNFHLIVCLAILDRHRQVIMECQFGFNEILKYVNELAYQIDVQETLIKSETLCCQLLTLPDLPDDVRAIVSGRNASVMTPD</sequence>
<comment type="subunit">
    <text evidence="7">Interacts with non-phosphorylated form of RAB8A; phosphorylation of RAB8A at 'Thr-72' disrupts this interaction. Interacts with ARMC12.</text>
</comment>
<dbReference type="SMART" id="SM00164">
    <property type="entry name" value="TBC"/>
    <property type="match status" value="1"/>
</dbReference>
<dbReference type="Gene3D" id="1.10.472.80">
    <property type="entry name" value="Ypt/Rab-GAP domain of gyp1p, domain 3"/>
    <property type="match status" value="1"/>
</dbReference>
<evidence type="ECO:0000313" key="12">
    <source>
        <dbReference type="Proteomes" id="UP000001593"/>
    </source>
</evidence>
<dbReference type="GO" id="GO:0005096">
    <property type="term" value="F:GTPase activator activity"/>
    <property type="evidence" value="ECO:0000318"/>
    <property type="project" value="GO_Central"/>
</dbReference>
<dbReference type="FunFam" id="1.10.8.270:FF:000005">
    <property type="entry name" value="TBC1 domain family member 15"/>
    <property type="match status" value="1"/>
</dbReference>
<dbReference type="InterPro" id="IPR021935">
    <property type="entry name" value="SGSM1/2_RBD"/>
</dbReference>
<organism evidence="11 12">
    <name type="scientific">Nematostella vectensis</name>
    <name type="common">Starlet sea anemone</name>
    <dbReference type="NCBI Taxonomy" id="45351"/>
    <lineage>
        <taxon>Eukaryota</taxon>
        <taxon>Metazoa</taxon>
        <taxon>Cnidaria</taxon>
        <taxon>Anthozoa</taxon>
        <taxon>Hexacorallia</taxon>
        <taxon>Actiniaria</taxon>
        <taxon>Edwardsiidae</taxon>
        <taxon>Nematostella</taxon>
    </lineage>
</organism>
<protein>
    <recommendedName>
        <fullName evidence="8">TBC1 domain family member 15</fullName>
    </recommendedName>
    <alternativeName>
        <fullName evidence="9">GTPase-activating protein RAB7</fullName>
    </alternativeName>
</protein>
<evidence type="ECO:0000256" key="1">
    <source>
        <dbReference type="ARBA" id="ARBA00004496"/>
    </source>
</evidence>
<proteinExistence type="predicted"/>
<reference evidence="11 12" key="1">
    <citation type="journal article" date="2007" name="Science">
        <title>Sea anemone genome reveals ancestral eumetazoan gene repertoire and genomic organization.</title>
        <authorList>
            <person name="Putnam N.H."/>
            <person name="Srivastava M."/>
            <person name="Hellsten U."/>
            <person name="Dirks B."/>
            <person name="Chapman J."/>
            <person name="Salamov A."/>
            <person name="Terry A."/>
            <person name="Shapiro H."/>
            <person name="Lindquist E."/>
            <person name="Kapitonov V.V."/>
            <person name="Jurka J."/>
            <person name="Genikhovich G."/>
            <person name="Grigoriev I.V."/>
            <person name="Lucas S.M."/>
            <person name="Steele R.E."/>
            <person name="Finnerty J.R."/>
            <person name="Technau U."/>
            <person name="Martindale M.Q."/>
            <person name="Rokhsar D.S."/>
        </authorList>
    </citation>
    <scope>NUCLEOTIDE SEQUENCE [LARGE SCALE GENOMIC DNA]</scope>
    <source>
        <strain evidence="12">CH2 X CH6</strain>
    </source>
</reference>
<keyword evidence="4" id="KW-0597">Phosphoprotein</keyword>
<feature type="non-terminal residue" evidence="11">
    <location>
        <position position="1"/>
    </location>
</feature>
<dbReference type="InterPro" id="IPR000195">
    <property type="entry name" value="Rab-GAP-TBC_dom"/>
</dbReference>
<dbReference type="InParanoid" id="A7RF48"/>
<name>A7RF48_NEMVE</name>
<evidence type="ECO:0000256" key="9">
    <source>
        <dbReference type="ARBA" id="ARBA00082539"/>
    </source>
</evidence>
<dbReference type="Gene3D" id="1.10.8.270">
    <property type="entry name" value="putative rabgap domain of human tbc1 domain family member 14 like domains"/>
    <property type="match status" value="1"/>
</dbReference>
<dbReference type="HOGENOM" id="CLU_004457_2_0_1"/>
<evidence type="ECO:0000313" key="11">
    <source>
        <dbReference type="EMBL" id="EDO50033.1"/>
    </source>
</evidence>
<dbReference type="PANTHER" id="PTHR22957">
    <property type="entry name" value="TBC1 DOMAIN FAMILY MEMBER GTPASE-ACTIVATING PROTEIN"/>
    <property type="match status" value="1"/>
</dbReference>
<dbReference type="Pfam" id="PF12068">
    <property type="entry name" value="PH_RBD"/>
    <property type="match status" value="1"/>
</dbReference>
<dbReference type="eggNOG" id="KOG2197">
    <property type="taxonomic scope" value="Eukaryota"/>
</dbReference>
<keyword evidence="12" id="KW-1185">Reference proteome</keyword>
<dbReference type="PhylomeDB" id="A7RF48"/>
<comment type="subcellular location">
    <subcellularLocation>
        <location evidence="1">Cytoplasm</location>
    </subcellularLocation>
</comment>
<dbReference type="OMA" id="LPIHVCK"/>
<keyword evidence="2" id="KW-0343">GTPase activation</keyword>
<keyword evidence="5" id="KW-0007">Acetylation</keyword>